<proteinExistence type="predicted"/>
<feature type="domain" description="Bacterial collagen-like protein middle" evidence="3">
    <location>
        <begin position="96"/>
        <end position="292"/>
    </location>
</feature>
<feature type="region of interest" description="Disordered" evidence="1">
    <location>
        <begin position="27"/>
        <end position="63"/>
    </location>
</feature>
<evidence type="ECO:0000313" key="4">
    <source>
        <dbReference type="EMBL" id="MCE8026907.1"/>
    </source>
</evidence>
<keyword evidence="2" id="KW-0732">Signal</keyword>
<dbReference type="PROSITE" id="PS51257">
    <property type="entry name" value="PROKAR_LIPOPROTEIN"/>
    <property type="match status" value="1"/>
</dbReference>
<feature type="signal peptide" evidence="2">
    <location>
        <begin position="1"/>
        <end position="21"/>
    </location>
</feature>
<reference evidence="4 5" key="1">
    <citation type="journal article" date="2021" name="Front. Microbiol.">
        <title>Aerobic Denitrification and Heterotrophic Sulfur Oxidation in the Genus Halomonas Revealed by Six Novel Species Characterizations and Genome-Based Analysis.</title>
        <authorList>
            <person name="Wang L."/>
            <person name="Shao Z."/>
        </authorList>
    </citation>
    <scope>NUCLEOTIDE SEQUENCE [LARGE SCALE GENOMIC DNA]</scope>
    <source>
        <strain evidence="4 5">MCCC 1A11058</strain>
    </source>
</reference>
<dbReference type="Proteomes" id="UP001320272">
    <property type="component" value="Unassembled WGS sequence"/>
</dbReference>
<dbReference type="Pfam" id="PF15984">
    <property type="entry name" value="Collagen_mid"/>
    <property type="match status" value="1"/>
</dbReference>
<evidence type="ECO:0000256" key="1">
    <source>
        <dbReference type="SAM" id="MobiDB-lite"/>
    </source>
</evidence>
<feature type="chain" id="PRO_5047410039" description="Bacterial collagen-like protein middle domain-containing protein" evidence="2">
    <location>
        <begin position="22"/>
        <end position="407"/>
    </location>
</feature>
<protein>
    <recommendedName>
        <fullName evidence="3">Bacterial collagen-like protein middle domain-containing protein</fullName>
    </recommendedName>
</protein>
<dbReference type="EMBL" id="JABFTV010000018">
    <property type="protein sequence ID" value="MCE8026907.1"/>
    <property type="molecule type" value="Genomic_DNA"/>
</dbReference>
<evidence type="ECO:0000256" key="2">
    <source>
        <dbReference type="SAM" id="SignalP"/>
    </source>
</evidence>
<dbReference type="RefSeq" id="WP_234255643.1">
    <property type="nucleotide sequence ID" value="NZ_JABFTV010000018.1"/>
</dbReference>
<name>A0ABS9AYB2_9GAMM</name>
<evidence type="ECO:0000313" key="5">
    <source>
        <dbReference type="Proteomes" id="UP001320272"/>
    </source>
</evidence>
<accession>A0ABS9AYB2</accession>
<dbReference type="InterPro" id="IPR031929">
    <property type="entry name" value="CLP_mid"/>
</dbReference>
<gene>
    <name evidence="4" type="ORF">HOP59_22520</name>
</gene>
<feature type="compositionally biased region" description="Gly residues" evidence="1">
    <location>
        <begin position="40"/>
        <end position="61"/>
    </location>
</feature>
<organism evidence="4 5">
    <name type="scientific">Billgrantia aerodenitrificans</name>
    <dbReference type="NCBI Taxonomy" id="2733483"/>
    <lineage>
        <taxon>Bacteria</taxon>
        <taxon>Pseudomonadati</taxon>
        <taxon>Pseudomonadota</taxon>
        <taxon>Gammaproteobacteria</taxon>
        <taxon>Oceanospirillales</taxon>
        <taxon>Halomonadaceae</taxon>
        <taxon>Billgrantia</taxon>
    </lineage>
</organism>
<evidence type="ECO:0000259" key="3">
    <source>
        <dbReference type="Pfam" id="PF15984"/>
    </source>
</evidence>
<keyword evidence="5" id="KW-1185">Reference proteome</keyword>
<comment type="caution">
    <text evidence="4">The sequence shown here is derived from an EMBL/GenBank/DDBJ whole genome shotgun (WGS) entry which is preliminary data.</text>
</comment>
<sequence length="407" mass="38104">MMVAMNRLLPLAALTTAILLAGCSGTSSSSQPLGNATGPGSPGGGNGGTGGVGDGSGGGSGLERIAQSTSEASGGLGDTIATVGDAVTQLDAPLVGAITDGGGNVVIHLGDGVNTLADGIGAGLGDISENDNALGTTLAGVTGAVGHTGQAVSAAGTTVEALNTLPVFLQVDEATGLLTGLGGTVEELGGTVTATADALTLSLTDENAHLAGLTTELTAVVRPLVVDLGGITQNLGDALVVGPPASNLLQEVGGVVVMLGDDLASGDALLAGVGTTVTGAGQLIVDTGGLLSANSNIEGGLLRTGPLSNTANEGNLLGGNTGLLGGAQKGSLLAGDSGLIGGVTGTVDGLTGSLLGGSQSGGLLGGDKGLLGGVTGTVDGLTGSLLAEGDGRKKGGGLLGGLLGSSR</sequence>